<dbReference type="Gene3D" id="3.55.50.30">
    <property type="match status" value="1"/>
</dbReference>
<evidence type="ECO:0000256" key="1">
    <source>
        <dbReference type="SAM" id="Phobius"/>
    </source>
</evidence>
<name>A0AAU9CZL9_9BACT</name>
<dbReference type="InterPro" id="IPR032508">
    <property type="entry name" value="FecR_C"/>
</dbReference>
<proteinExistence type="predicted"/>
<dbReference type="GO" id="GO:0016989">
    <property type="term" value="F:sigma factor antagonist activity"/>
    <property type="evidence" value="ECO:0007669"/>
    <property type="project" value="TreeGrafter"/>
</dbReference>
<keyword evidence="1" id="KW-0472">Membrane</keyword>
<dbReference type="FunFam" id="2.60.120.1440:FF:000001">
    <property type="entry name" value="Putative anti-sigma factor"/>
    <property type="match status" value="1"/>
</dbReference>
<dbReference type="Gene3D" id="2.60.120.1440">
    <property type="match status" value="1"/>
</dbReference>
<organism evidence="4 5">
    <name type="scientific">Fulvitalea axinellae</name>
    <dbReference type="NCBI Taxonomy" id="1182444"/>
    <lineage>
        <taxon>Bacteria</taxon>
        <taxon>Pseudomonadati</taxon>
        <taxon>Bacteroidota</taxon>
        <taxon>Cytophagia</taxon>
        <taxon>Cytophagales</taxon>
        <taxon>Persicobacteraceae</taxon>
        <taxon>Fulvitalea</taxon>
    </lineage>
</organism>
<dbReference type="Proteomes" id="UP001348817">
    <property type="component" value="Chromosome"/>
</dbReference>
<evidence type="ECO:0000259" key="3">
    <source>
        <dbReference type="Pfam" id="PF16344"/>
    </source>
</evidence>
<accession>A0AAU9CZL9</accession>
<dbReference type="AlphaFoldDB" id="A0AAU9CZL9"/>
<dbReference type="EMBL" id="AP025314">
    <property type="protein sequence ID" value="BDD07594.1"/>
    <property type="molecule type" value="Genomic_DNA"/>
</dbReference>
<protein>
    <submittedName>
        <fullName evidence="4">Iron dicitrate transporter FecR</fullName>
    </submittedName>
</protein>
<evidence type="ECO:0000313" key="5">
    <source>
        <dbReference type="Proteomes" id="UP001348817"/>
    </source>
</evidence>
<dbReference type="Pfam" id="PF04773">
    <property type="entry name" value="FecR"/>
    <property type="match status" value="1"/>
</dbReference>
<reference evidence="4 5" key="1">
    <citation type="submission" date="2021-12" db="EMBL/GenBank/DDBJ databases">
        <title>Genome sequencing of bacteria with rrn-lacking chromosome and rrn-plasmid.</title>
        <authorList>
            <person name="Anda M."/>
            <person name="Iwasaki W."/>
        </authorList>
    </citation>
    <scope>NUCLEOTIDE SEQUENCE [LARGE SCALE GENOMIC DNA]</scope>
    <source>
        <strain evidence="4 5">DSM 100852</strain>
    </source>
</reference>
<feature type="domain" description="Protein FecR C-terminal" evidence="3">
    <location>
        <begin position="324"/>
        <end position="393"/>
    </location>
</feature>
<dbReference type="PANTHER" id="PTHR30273">
    <property type="entry name" value="PERIPLASMIC SIGNAL SENSOR AND SIGMA FACTOR ACTIVATOR FECR-RELATED"/>
    <property type="match status" value="1"/>
</dbReference>
<dbReference type="PANTHER" id="PTHR30273:SF2">
    <property type="entry name" value="PROTEIN FECR"/>
    <property type="match status" value="1"/>
</dbReference>
<evidence type="ECO:0000313" key="4">
    <source>
        <dbReference type="EMBL" id="BDD07594.1"/>
    </source>
</evidence>
<evidence type="ECO:0000259" key="2">
    <source>
        <dbReference type="Pfam" id="PF04773"/>
    </source>
</evidence>
<sequence length="398" mass="45395">MERTEDYIRFTELLLKESAGNLTQDETEELALWIARHPEDGELGKRLADPVNLAKKQAEYADINTAKAWERLEREVEAKERKSERRILTFVKYAAACLVPLLVFVLYKHYPQQRQLVTERTGQTEIQPGSNKAILVLGDGQTVSLENKGDTLIADNIRKKGDKLIYGTEENEPEKEMERWHTLVTPVGGEYKLALPDGSEVWLNAASELRYSAGFSGKRREVWLKGEACFNVAKDLERPFVVKTEDMDVRVFGTEFNVMAYSDDGITQTTLLEGSVKVDIKDGTEIIQTEELVPDTQAEFRKGSAKANIKKVKALYYTGWKNGKFQFDDEKLETIFRKLSRWYNVEFEVRNPEISDIRFSGEIRRFGNFSTVLGLLELGADLRFSVKGNKITVTKEGL</sequence>
<keyword evidence="5" id="KW-1185">Reference proteome</keyword>
<feature type="domain" description="FecR protein" evidence="2">
    <location>
        <begin position="182"/>
        <end position="277"/>
    </location>
</feature>
<dbReference type="InterPro" id="IPR006860">
    <property type="entry name" value="FecR"/>
</dbReference>
<feature type="transmembrane region" description="Helical" evidence="1">
    <location>
        <begin position="87"/>
        <end position="107"/>
    </location>
</feature>
<keyword evidence="1" id="KW-1133">Transmembrane helix</keyword>
<dbReference type="Pfam" id="PF16344">
    <property type="entry name" value="FecR_C"/>
    <property type="match status" value="1"/>
</dbReference>
<dbReference type="InterPro" id="IPR012373">
    <property type="entry name" value="Ferrdict_sens_TM"/>
</dbReference>
<keyword evidence="1" id="KW-0812">Transmembrane</keyword>
<dbReference type="KEGG" id="fax:FUAX_00260"/>
<dbReference type="RefSeq" id="WP_338392912.1">
    <property type="nucleotide sequence ID" value="NZ_AP025314.1"/>
</dbReference>
<gene>
    <name evidence="4" type="ORF">FUAX_00260</name>
</gene>